<proteinExistence type="predicted"/>
<evidence type="ECO:0000313" key="1">
    <source>
        <dbReference type="EMBL" id="KAJ6798787.1"/>
    </source>
</evidence>
<dbReference type="Proteomes" id="UP001140949">
    <property type="component" value="Unassembled WGS sequence"/>
</dbReference>
<name>A0AAX6E3W5_IRIPA</name>
<keyword evidence="2" id="KW-1185">Reference proteome</keyword>
<reference evidence="1" key="1">
    <citation type="journal article" date="2023" name="GigaByte">
        <title>Genome assembly of the bearded iris, Iris pallida Lam.</title>
        <authorList>
            <person name="Bruccoleri R.E."/>
            <person name="Oakeley E.J."/>
            <person name="Faust A.M.E."/>
            <person name="Altorfer M."/>
            <person name="Dessus-Babus S."/>
            <person name="Burckhardt D."/>
            <person name="Oertli M."/>
            <person name="Naumann U."/>
            <person name="Petersen F."/>
            <person name="Wong J."/>
        </authorList>
    </citation>
    <scope>NUCLEOTIDE SEQUENCE</scope>
    <source>
        <strain evidence="1">GSM-AAB239-AS_SAM_17_03QT</strain>
    </source>
</reference>
<dbReference type="EMBL" id="JANAVB010040218">
    <property type="protein sequence ID" value="KAJ6798787.1"/>
    <property type="molecule type" value="Genomic_DNA"/>
</dbReference>
<gene>
    <name evidence="1" type="ORF">M6B38_210980</name>
</gene>
<evidence type="ECO:0000313" key="2">
    <source>
        <dbReference type="Proteomes" id="UP001140949"/>
    </source>
</evidence>
<sequence>MYRPSIGEESCRILGIGPIWCTETSGWMTRRRGHANDRVKI</sequence>
<organism evidence="1 2">
    <name type="scientific">Iris pallida</name>
    <name type="common">Sweet iris</name>
    <dbReference type="NCBI Taxonomy" id="29817"/>
    <lineage>
        <taxon>Eukaryota</taxon>
        <taxon>Viridiplantae</taxon>
        <taxon>Streptophyta</taxon>
        <taxon>Embryophyta</taxon>
        <taxon>Tracheophyta</taxon>
        <taxon>Spermatophyta</taxon>
        <taxon>Magnoliopsida</taxon>
        <taxon>Liliopsida</taxon>
        <taxon>Asparagales</taxon>
        <taxon>Iridaceae</taxon>
        <taxon>Iridoideae</taxon>
        <taxon>Irideae</taxon>
        <taxon>Iris</taxon>
    </lineage>
</organism>
<accession>A0AAX6E3W5</accession>
<comment type="caution">
    <text evidence="1">The sequence shown here is derived from an EMBL/GenBank/DDBJ whole genome shotgun (WGS) entry which is preliminary data.</text>
</comment>
<dbReference type="AlphaFoldDB" id="A0AAX6E3W5"/>
<reference evidence="1" key="2">
    <citation type="submission" date="2023-04" db="EMBL/GenBank/DDBJ databases">
        <authorList>
            <person name="Bruccoleri R.E."/>
            <person name="Oakeley E.J."/>
            <person name="Faust A.-M."/>
            <person name="Dessus-Babus S."/>
            <person name="Altorfer M."/>
            <person name="Burckhardt D."/>
            <person name="Oertli M."/>
            <person name="Naumann U."/>
            <person name="Petersen F."/>
            <person name="Wong J."/>
        </authorList>
    </citation>
    <scope>NUCLEOTIDE SEQUENCE</scope>
    <source>
        <strain evidence="1">GSM-AAB239-AS_SAM_17_03QT</strain>
        <tissue evidence="1">Leaf</tissue>
    </source>
</reference>
<protein>
    <submittedName>
        <fullName evidence="1">Uncharacterized protein</fullName>
    </submittedName>
</protein>